<proteinExistence type="predicted"/>
<evidence type="ECO:0008006" key="2">
    <source>
        <dbReference type="Google" id="ProtNLM"/>
    </source>
</evidence>
<accession>A0A3B0RUL0</accession>
<dbReference type="GO" id="GO:0044781">
    <property type="term" value="P:bacterial-type flagellum organization"/>
    <property type="evidence" value="ECO:0007669"/>
    <property type="project" value="InterPro"/>
</dbReference>
<sequence length="127" mass="14167">MATSFAQGGYEASTKTINSDSGMEYQVFARVTRDLSNIRAGAPDYHAKKAAALNKNMKLWSILAVEVANENNKLPPQLRSNIFQLAEFTRHHTSKIYAGEGELRILIEVNTMIMRGLRTQPPTETPD</sequence>
<evidence type="ECO:0000313" key="1">
    <source>
        <dbReference type="EMBL" id="VAV92098.1"/>
    </source>
</evidence>
<dbReference type="AlphaFoldDB" id="A0A3B0RUL0"/>
<protein>
    <recommendedName>
        <fullName evidence="2">Flagellar biosynthesis regulatory protein FlaF</fullName>
    </recommendedName>
</protein>
<reference evidence="1" key="1">
    <citation type="submission" date="2018-06" db="EMBL/GenBank/DDBJ databases">
        <authorList>
            <person name="Zhirakovskaya E."/>
        </authorList>
    </citation>
    <scope>NUCLEOTIDE SEQUENCE</scope>
</reference>
<gene>
    <name evidence="1" type="ORF">MNBD_ALPHA05-2025</name>
</gene>
<dbReference type="EMBL" id="UOEH01000081">
    <property type="protein sequence ID" value="VAV92098.1"/>
    <property type="molecule type" value="Genomic_DNA"/>
</dbReference>
<dbReference type="Pfam" id="PF07309">
    <property type="entry name" value="FlaF"/>
    <property type="match status" value="1"/>
</dbReference>
<organism evidence="1">
    <name type="scientific">hydrothermal vent metagenome</name>
    <dbReference type="NCBI Taxonomy" id="652676"/>
    <lineage>
        <taxon>unclassified sequences</taxon>
        <taxon>metagenomes</taxon>
        <taxon>ecological metagenomes</taxon>
    </lineage>
</organism>
<name>A0A3B0RUL0_9ZZZZ</name>
<dbReference type="NCBIfam" id="NF009435">
    <property type="entry name" value="PRK12794.1"/>
    <property type="match status" value="1"/>
</dbReference>
<dbReference type="InterPro" id="IPR010845">
    <property type="entry name" value="FlaF"/>
</dbReference>